<keyword evidence="9" id="KW-0408">Iron</keyword>
<evidence type="ECO:0000256" key="10">
    <source>
        <dbReference type="ARBA" id="ARBA00023136"/>
    </source>
</evidence>
<dbReference type="InterPro" id="IPR001199">
    <property type="entry name" value="Cyt_B5-like_heme/steroid-bd"/>
</dbReference>
<dbReference type="PROSITE" id="PS50255">
    <property type="entry name" value="CYTOCHROME_B5_2"/>
    <property type="match status" value="1"/>
</dbReference>
<dbReference type="Proteomes" id="UP001445335">
    <property type="component" value="Unassembled WGS sequence"/>
</dbReference>
<evidence type="ECO:0000313" key="14">
    <source>
        <dbReference type="EMBL" id="KAK9843404.1"/>
    </source>
</evidence>
<evidence type="ECO:0000259" key="13">
    <source>
        <dbReference type="PROSITE" id="PS50255"/>
    </source>
</evidence>
<evidence type="ECO:0000256" key="11">
    <source>
        <dbReference type="ARBA" id="ARBA00038168"/>
    </source>
</evidence>
<keyword evidence="4 12" id="KW-0812">Transmembrane</keyword>
<name>A0AAW1SAV0_9CHLO</name>
<dbReference type="PANTHER" id="PTHR19359:SF129">
    <property type="entry name" value="CYTOCHROME B5 ISOFORM B"/>
    <property type="match status" value="1"/>
</dbReference>
<comment type="caution">
    <text evidence="14">The sequence shown here is derived from an EMBL/GenBank/DDBJ whole genome shotgun (WGS) entry which is preliminary data.</text>
</comment>
<evidence type="ECO:0000256" key="12">
    <source>
        <dbReference type="SAM" id="Phobius"/>
    </source>
</evidence>
<evidence type="ECO:0000256" key="8">
    <source>
        <dbReference type="ARBA" id="ARBA00022989"/>
    </source>
</evidence>
<evidence type="ECO:0000256" key="7">
    <source>
        <dbReference type="ARBA" id="ARBA00022982"/>
    </source>
</evidence>
<dbReference type="PROSITE" id="PS00191">
    <property type="entry name" value="CYTOCHROME_B5_1"/>
    <property type="match status" value="1"/>
</dbReference>
<sequence length="843" mass="89509">MKRVMSLMCYTTAAEHISEGYRRVFNERRLAYKTACNEGGVAPKTLALGVFGSVFGFAGKLLTAQYVGRIFMTSGARSFELQKHHMQSLSAEVLRLDGNHKLGNQTQGETKGMVFGANENNEIVLALFSNSLEKRATFERVLRLFKERNEQLGAQVRVVYIDNVTPGAVRFYQDIFGEHVIILQDLFHAMKRITYHIPDGCLVKGRAAAEMSVSWTSRGARPSRLLTCWRRGSGGAARYRARRGWLSERLFTGDPSGVNLHYVSASGVERVARGTSIVETVNRQAAVRHRGVPHPGMTNIEAIDDLKHTAAAANPALPDPCPGFNLDSSPVVELFFRANLHLSLAGDLEQASAAFGGGVDFETEATLAWDHVDSLYGALLDKEGSKRMSGQAGVMEVCRFLDDCLRGKPCGAAGTSAALPALPIFNAGAHGPTALPAAAMAAPQPRALSAGAGAGMPAGLTAWTARTQAGAAGSDAAAHPPIMAQPVFATMPSAGLGAYAQPPPERSAVSMPEAAVQAAPSAQLCASLGAFGGAQMLPGRAADEGAAAAVRAADLGAALPGSRLPPPAGDDDDDYEADGVLFSANQSPWQRVWAGLRLRAARDQAFLFRLGVESGLDVAVTLAAVLTAQGQRRSEELTSAFRQGFLLLAVDCGLGGVRAGLAWLVLGGSCELQYSALLALEEALLLRQSAREFKAGAVALRLSNKALGAVVMAVEQLISLEEVKKHTKEEDCWLVIHGRVHDVTKFLDEHPGGFDIILSSTGKDATEDFEEIGHSNSAKEMLTKYVIGKYEGGDKVVSRALTSAVRAQPPSSGSTSGILLKLLQVLLPLLVIAAAILLPKYLR</sequence>
<evidence type="ECO:0000256" key="2">
    <source>
        <dbReference type="ARBA" id="ARBA00022448"/>
    </source>
</evidence>
<protein>
    <recommendedName>
        <fullName evidence="13">Cytochrome b5 heme-binding domain-containing protein</fullName>
    </recommendedName>
</protein>
<dbReference type="AlphaFoldDB" id="A0AAW1SAV0"/>
<evidence type="ECO:0000256" key="4">
    <source>
        <dbReference type="ARBA" id="ARBA00022692"/>
    </source>
</evidence>
<keyword evidence="10 12" id="KW-0472">Membrane</keyword>
<dbReference type="EMBL" id="JALJOU010000006">
    <property type="protein sequence ID" value="KAK9843404.1"/>
    <property type="molecule type" value="Genomic_DNA"/>
</dbReference>
<dbReference type="GO" id="GO:0020037">
    <property type="term" value="F:heme binding"/>
    <property type="evidence" value="ECO:0007669"/>
    <property type="project" value="InterPro"/>
</dbReference>
<dbReference type="InterPro" id="IPR050668">
    <property type="entry name" value="Cytochrome_b5"/>
</dbReference>
<keyword evidence="6" id="KW-0256">Endoplasmic reticulum</keyword>
<feature type="transmembrane region" description="Helical" evidence="12">
    <location>
        <begin position="818"/>
        <end position="838"/>
    </location>
</feature>
<gene>
    <name evidence="14" type="ORF">WJX81_000599</name>
</gene>
<dbReference type="InterPro" id="IPR018506">
    <property type="entry name" value="Cyt_B5_heme-BS"/>
</dbReference>
<evidence type="ECO:0000256" key="1">
    <source>
        <dbReference type="ARBA" id="ARBA00004131"/>
    </source>
</evidence>
<dbReference type="PRINTS" id="PR00363">
    <property type="entry name" value="CYTOCHROMEB5"/>
</dbReference>
<keyword evidence="3" id="KW-0349">Heme</keyword>
<dbReference type="SMART" id="SM01117">
    <property type="entry name" value="Cyt-b5"/>
    <property type="match status" value="1"/>
</dbReference>
<comment type="subcellular location">
    <subcellularLocation>
        <location evidence="1">Endoplasmic reticulum membrane</location>
        <topology evidence="1">Single-pass membrane protein</topology>
        <orientation evidence="1">Cytoplasmic side</orientation>
    </subcellularLocation>
</comment>
<dbReference type="GO" id="GO:0046872">
    <property type="term" value="F:metal ion binding"/>
    <property type="evidence" value="ECO:0007669"/>
    <property type="project" value="UniProtKB-KW"/>
</dbReference>
<dbReference type="Gene3D" id="3.10.120.10">
    <property type="entry name" value="Cytochrome b5-like heme/steroid binding domain"/>
    <property type="match status" value="1"/>
</dbReference>
<proteinExistence type="inferred from homology"/>
<organism evidence="14 15">
    <name type="scientific">Elliptochloris bilobata</name>
    <dbReference type="NCBI Taxonomy" id="381761"/>
    <lineage>
        <taxon>Eukaryota</taxon>
        <taxon>Viridiplantae</taxon>
        <taxon>Chlorophyta</taxon>
        <taxon>core chlorophytes</taxon>
        <taxon>Trebouxiophyceae</taxon>
        <taxon>Trebouxiophyceae incertae sedis</taxon>
        <taxon>Elliptochloris clade</taxon>
        <taxon>Elliptochloris</taxon>
    </lineage>
</organism>
<dbReference type="FunFam" id="3.10.120.10:FF:000002">
    <property type="entry name" value="Cytochrome b5 type B"/>
    <property type="match status" value="1"/>
</dbReference>
<reference evidence="14 15" key="1">
    <citation type="journal article" date="2024" name="Nat. Commun.">
        <title>Phylogenomics reveals the evolutionary origins of lichenization in chlorophyte algae.</title>
        <authorList>
            <person name="Puginier C."/>
            <person name="Libourel C."/>
            <person name="Otte J."/>
            <person name="Skaloud P."/>
            <person name="Haon M."/>
            <person name="Grisel S."/>
            <person name="Petersen M."/>
            <person name="Berrin J.G."/>
            <person name="Delaux P.M."/>
            <person name="Dal Grande F."/>
            <person name="Keller J."/>
        </authorList>
    </citation>
    <scope>NUCLEOTIDE SEQUENCE [LARGE SCALE GENOMIC DNA]</scope>
    <source>
        <strain evidence="14 15">SAG 245.80</strain>
    </source>
</reference>
<evidence type="ECO:0000256" key="3">
    <source>
        <dbReference type="ARBA" id="ARBA00022617"/>
    </source>
</evidence>
<evidence type="ECO:0000256" key="6">
    <source>
        <dbReference type="ARBA" id="ARBA00022824"/>
    </source>
</evidence>
<feature type="domain" description="Cytochrome b5 heme-binding" evidence="13">
    <location>
        <begin position="715"/>
        <end position="791"/>
    </location>
</feature>
<evidence type="ECO:0000256" key="9">
    <source>
        <dbReference type="ARBA" id="ARBA00023004"/>
    </source>
</evidence>
<dbReference type="Pfam" id="PF00173">
    <property type="entry name" value="Cyt-b5"/>
    <property type="match status" value="1"/>
</dbReference>
<dbReference type="PANTHER" id="PTHR19359">
    <property type="entry name" value="CYTOCHROME B5"/>
    <property type="match status" value="1"/>
</dbReference>
<keyword evidence="7" id="KW-0249">Electron transport</keyword>
<dbReference type="GO" id="GO:0005789">
    <property type="term" value="C:endoplasmic reticulum membrane"/>
    <property type="evidence" value="ECO:0007669"/>
    <property type="project" value="UniProtKB-SubCell"/>
</dbReference>
<evidence type="ECO:0000256" key="5">
    <source>
        <dbReference type="ARBA" id="ARBA00022723"/>
    </source>
</evidence>
<accession>A0AAW1SAV0</accession>
<keyword evidence="2" id="KW-0813">Transport</keyword>
<comment type="similarity">
    <text evidence="11">Belongs to the cytochrome b5 family.</text>
</comment>
<keyword evidence="15" id="KW-1185">Reference proteome</keyword>
<dbReference type="SUPFAM" id="SSF55856">
    <property type="entry name" value="Cytochrome b5-like heme/steroid binding domain"/>
    <property type="match status" value="1"/>
</dbReference>
<keyword evidence="8 12" id="KW-1133">Transmembrane helix</keyword>
<dbReference type="InterPro" id="IPR036400">
    <property type="entry name" value="Cyt_B5-like_heme/steroid_sf"/>
</dbReference>
<evidence type="ECO:0000313" key="15">
    <source>
        <dbReference type="Proteomes" id="UP001445335"/>
    </source>
</evidence>
<keyword evidence="5" id="KW-0479">Metal-binding</keyword>